<dbReference type="AlphaFoldDB" id="A0A7X6K5C3"/>
<organism evidence="1 2">
    <name type="scientific">Arthrobacter mobilis</name>
    <dbReference type="NCBI Taxonomy" id="2724944"/>
    <lineage>
        <taxon>Bacteria</taxon>
        <taxon>Bacillati</taxon>
        <taxon>Actinomycetota</taxon>
        <taxon>Actinomycetes</taxon>
        <taxon>Micrococcales</taxon>
        <taxon>Micrococcaceae</taxon>
        <taxon>Arthrobacter</taxon>
    </lineage>
</organism>
<comment type="caution">
    <text evidence="1">The sequence shown here is derived from an EMBL/GenBank/DDBJ whole genome shotgun (WGS) entry which is preliminary data.</text>
</comment>
<protein>
    <submittedName>
        <fullName evidence="1">Uncharacterized protein</fullName>
    </submittedName>
</protein>
<proteinExistence type="predicted"/>
<gene>
    <name evidence="1" type="ORF">HGG74_17485</name>
</gene>
<sequence length="135" mass="15356">MIITLLVGLGTTAMPAASPATIDSNHRRATAEPPYIHQGIASRYVYGAANHEAIGETHHVFVWLYQWPRGAWHNVAHNEARGTKYNLRTISLMNCPPPFKSTYFYTYSSAWTYVKERNQWYYDGSDASRAVELEC</sequence>
<evidence type="ECO:0000313" key="2">
    <source>
        <dbReference type="Proteomes" id="UP000544090"/>
    </source>
</evidence>
<accession>A0A7X6K5C3</accession>
<reference evidence="1 2" key="1">
    <citation type="submission" date="2020-04" db="EMBL/GenBank/DDBJ databases">
        <title>Arthrobacter sp. nov.</title>
        <authorList>
            <person name="Liu S."/>
        </authorList>
    </citation>
    <scope>NUCLEOTIDE SEQUENCE [LARGE SCALE GENOMIC DNA]</scope>
    <source>
        <strain evidence="1 2">E918</strain>
    </source>
</reference>
<keyword evidence="2" id="KW-1185">Reference proteome</keyword>
<dbReference type="Proteomes" id="UP000544090">
    <property type="component" value="Unassembled WGS sequence"/>
</dbReference>
<dbReference type="EMBL" id="JAAZSQ010000021">
    <property type="protein sequence ID" value="NKX56287.1"/>
    <property type="molecule type" value="Genomic_DNA"/>
</dbReference>
<name>A0A7X6K5C3_9MICC</name>
<evidence type="ECO:0000313" key="1">
    <source>
        <dbReference type="EMBL" id="NKX56287.1"/>
    </source>
</evidence>
<dbReference type="RefSeq" id="WP_168488435.1">
    <property type="nucleotide sequence ID" value="NZ_JAAZSQ010000021.1"/>
</dbReference>